<evidence type="ECO:0000313" key="2">
    <source>
        <dbReference type="EMBL" id="KAK0395125.1"/>
    </source>
</evidence>
<dbReference type="AlphaFoldDB" id="A0AA39GX18"/>
<keyword evidence="3" id="KW-1185">Reference proteome</keyword>
<reference evidence="2" key="1">
    <citation type="submission" date="2023-06" db="EMBL/GenBank/DDBJ databases">
        <title>Genomic analysis of the entomopathogenic nematode Steinernema hermaphroditum.</title>
        <authorList>
            <person name="Schwarz E.M."/>
            <person name="Heppert J.K."/>
            <person name="Baniya A."/>
            <person name="Schwartz H.T."/>
            <person name="Tan C.-H."/>
            <person name="Antoshechkin I."/>
            <person name="Sternberg P.W."/>
            <person name="Goodrich-Blair H."/>
            <person name="Dillman A.R."/>
        </authorList>
    </citation>
    <scope>NUCLEOTIDE SEQUENCE</scope>
    <source>
        <strain evidence="2">PS9179</strain>
        <tissue evidence="2">Whole animal</tissue>
    </source>
</reference>
<feature type="region of interest" description="Disordered" evidence="1">
    <location>
        <begin position="70"/>
        <end position="92"/>
    </location>
</feature>
<proteinExistence type="predicted"/>
<name>A0AA39GX18_9BILA</name>
<dbReference type="EMBL" id="JAUCMV010000005">
    <property type="protein sequence ID" value="KAK0395125.1"/>
    <property type="molecule type" value="Genomic_DNA"/>
</dbReference>
<comment type="caution">
    <text evidence="2">The sequence shown here is derived from an EMBL/GenBank/DDBJ whole genome shotgun (WGS) entry which is preliminary data.</text>
</comment>
<sequence>MTTNSPSDFIHRQASCTNPALELASNHIGSESRVYLEAPLPQSRTRANSFLKRWRCRSSQIGTILGVEARSGSHASGDSGEPSASIPLGHPFSDTPLRCRSDRLLRQGSSESNMRWLLVALCCAGLFLHGTSSSVDAPVIEIVQDERIPDQPGSISEQNDEDAALGSNKLPTGRPSLVEYPITGSPTTPKTLSGAMPTIAASLAPIAAVVLARLFL</sequence>
<feature type="region of interest" description="Disordered" evidence="1">
    <location>
        <begin position="148"/>
        <end position="186"/>
    </location>
</feature>
<evidence type="ECO:0000313" key="3">
    <source>
        <dbReference type="Proteomes" id="UP001175271"/>
    </source>
</evidence>
<evidence type="ECO:0000256" key="1">
    <source>
        <dbReference type="SAM" id="MobiDB-lite"/>
    </source>
</evidence>
<gene>
    <name evidence="2" type="ORF">QR680_001128</name>
</gene>
<protein>
    <submittedName>
        <fullName evidence="2">Uncharacterized protein</fullName>
    </submittedName>
</protein>
<organism evidence="2 3">
    <name type="scientific">Steinernema hermaphroditum</name>
    <dbReference type="NCBI Taxonomy" id="289476"/>
    <lineage>
        <taxon>Eukaryota</taxon>
        <taxon>Metazoa</taxon>
        <taxon>Ecdysozoa</taxon>
        <taxon>Nematoda</taxon>
        <taxon>Chromadorea</taxon>
        <taxon>Rhabditida</taxon>
        <taxon>Tylenchina</taxon>
        <taxon>Panagrolaimomorpha</taxon>
        <taxon>Strongyloidoidea</taxon>
        <taxon>Steinernematidae</taxon>
        <taxon>Steinernema</taxon>
    </lineage>
</organism>
<dbReference type="Proteomes" id="UP001175271">
    <property type="component" value="Unassembled WGS sequence"/>
</dbReference>
<accession>A0AA39GX18</accession>